<dbReference type="RefSeq" id="WP_332865948.1">
    <property type="nucleotide sequence ID" value="NZ_JBAFSM010000029.1"/>
</dbReference>
<keyword evidence="1" id="KW-0812">Transmembrane</keyword>
<comment type="caution">
    <text evidence="2">The sequence shown here is derived from an EMBL/GenBank/DDBJ whole genome shotgun (WGS) entry which is preliminary data.</text>
</comment>
<evidence type="ECO:0000256" key="1">
    <source>
        <dbReference type="SAM" id="Phobius"/>
    </source>
</evidence>
<evidence type="ECO:0000313" key="3">
    <source>
        <dbReference type="Proteomes" id="UP001328733"/>
    </source>
</evidence>
<keyword evidence="1" id="KW-1133">Transmembrane helix</keyword>
<evidence type="ECO:0000313" key="2">
    <source>
        <dbReference type="EMBL" id="MEG3438467.1"/>
    </source>
</evidence>
<dbReference type="Pfam" id="PF26394">
    <property type="entry name" value="Psb34"/>
    <property type="match status" value="1"/>
</dbReference>
<dbReference type="NCBIfam" id="NF033486">
    <property type="entry name" value="harvest_ssl1498"/>
    <property type="match status" value="1"/>
</dbReference>
<dbReference type="InterPro" id="IPR048028">
    <property type="entry name" value="Psb34-like"/>
</dbReference>
<organism evidence="2 3">
    <name type="scientific">Pannus brasiliensis CCIBt3594</name>
    <dbReference type="NCBI Taxonomy" id="1427578"/>
    <lineage>
        <taxon>Bacteria</taxon>
        <taxon>Bacillati</taxon>
        <taxon>Cyanobacteriota</taxon>
        <taxon>Cyanophyceae</taxon>
        <taxon>Oscillatoriophycideae</taxon>
        <taxon>Chroococcales</taxon>
        <taxon>Microcystaceae</taxon>
        <taxon>Pannus</taxon>
    </lineage>
</organism>
<protein>
    <submittedName>
        <fullName evidence="2">Ssl1498 family light-harvesting-like protein</fullName>
    </submittedName>
</protein>
<dbReference type="AlphaFoldDB" id="A0AAW9QKZ6"/>
<proteinExistence type="predicted"/>
<dbReference type="EMBL" id="JBAFSM010000029">
    <property type="protein sequence ID" value="MEG3438467.1"/>
    <property type="molecule type" value="Genomic_DNA"/>
</dbReference>
<gene>
    <name evidence="2" type="ORF">V0288_15150</name>
</gene>
<sequence>MYTTSDDRGILNNYASEPELYYATYPGPEQQRQYALQGAIATLVVTAFVLVSLAVS</sequence>
<reference evidence="2 3" key="1">
    <citation type="submission" date="2024-01" db="EMBL/GenBank/DDBJ databases">
        <title>Genomic insights into the taxonomy and metabolism of the cyanobacterium Pannus brasiliensis CCIBt3594.</title>
        <authorList>
            <person name="Machado M."/>
            <person name="Botero N.B."/>
            <person name="Andreote A.P.D."/>
            <person name="Feitosa A.M.T."/>
            <person name="Popin R."/>
            <person name="Sivonen K."/>
            <person name="Fiore M.F."/>
        </authorList>
    </citation>
    <scope>NUCLEOTIDE SEQUENCE [LARGE SCALE GENOMIC DNA]</scope>
    <source>
        <strain evidence="2 3">CCIBt3594</strain>
    </source>
</reference>
<keyword evidence="3" id="KW-1185">Reference proteome</keyword>
<feature type="transmembrane region" description="Helical" evidence="1">
    <location>
        <begin position="34"/>
        <end position="55"/>
    </location>
</feature>
<keyword evidence="1" id="KW-0472">Membrane</keyword>
<accession>A0AAW9QKZ6</accession>
<name>A0AAW9QKZ6_9CHRO</name>
<dbReference type="Proteomes" id="UP001328733">
    <property type="component" value="Unassembled WGS sequence"/>
</dbReference>